<dbReference type="AlphaFoldDB" id="A0A5B0Q7Y0"/>
<evidence type="ECO:0000313" key="1">
    <source>
        <dbReference type="EMBL" id="KAA1109179.1"/>
    </source>
</evidence>
<protein>
    <submittedName>
        <fullName evidence="1">Uncharacterized protein</fullName>
    </submittedName>
</protein>
<sequence length="70" mass="7929">MPHVHTFGRVCRKAASIIHLGPLVPHLATSQTISHCKTNPLLFYLHAQILLRLCSLIRYDVCRELPISVE</sequence>
<comment type="caution">
    <text evidence="1">The sequence shown here is derived from an EMBL/GenBank/DDBJ whole genome shotgun (WGS) entry which is preliminary data.</text>
</comment>
<organism evidence="1 2">
    <name type="scientific">Puccinia graminis f. sp. tritici</name>
    <dbReference type="NCBI Taxonomy" id="56615"/>
    <lineage>
        <taxon>Eukaryota</taxon>
        <taxon>Fungi</taxon>
        <taxon>Dikarya</taxon>
        <taxon>Basidiomycota</taxon>
        <taxon>Pucciniomycotina</taxon>
        <taxon>Pucciniomycetes</taxon>
        <taxon>Pucciniales</taxon>
        <taxon>Pucciniaceae</taxon>
        <taxon>Puccinia</taxon>
    </lineage>
</organism>
<gene>
    <name evidence="1" type="ORF">PGTUg99_012036</name>
</gene>
<dbReference type="Proteomes" id="UP000325313">
    <property type="component" value="Unassembled WGS sequence"/>
</dbReference>
<dbReference type="EMBL" id="VDEP01000305">
    <property type="protein sequence ID" value="KAA1109179.1"/>
    <property type="molecule type" value="Genomic_DNA"/>
</dbReference>
<evidence type="ECO:0000313" key="2">
    <source>
        <dbReference type="Proteomes" id="UP000325313"/>
    </source>
</evidence>
<name>A0A5B0Q7Y0_PUCGR</name>
<proteinExistence type="predicted"/>
<accession>A0A5B0Q7Y0</accession>
<reference evidence="1 2" key="1">
    <citation type="submission" date="2019-05" db="EMBL/GenBank/DDBJ databases">
        <title>Emergence of the Ug99 lineage of the wheat stem rust pathogen through somatic hybridization.</title>
        <authorList>
            <person name="Li F."/>
            <person name="Upadhyaya N.M."/>
            <person name="Sperschneider J."/>
            <person name="Matny O."/>
            <person name="Nguyen-Phuc H."/>
            <person name="Mago R."/>
            <person name="Raley C."/>
            <person name="Miller M.E."/>
            <person name="Silverstein K.A.T."/>
            <person name="Henningsen E."/>
            <person name="Hirsch C.D."/>
            <person name="Visser B."/>
            <person name="Pretorius Z.A."/>
            <person name="Steffenson B.J."/>
            <person name="Schwessinger B."/>
            <person name="Dodds P.N."/>
            <person name="Figueroa M."/>
        </authorList>
    </citation>
    <scope>NUCLEOTIDE SEQUENCE [LARGE SCALE GENOMIC DNA]</scope>
    <source>
        <strain evidence="1 2">Ug99</strain>
    </source>
</reference>